<accession>A0A8H6IW24</accession>
<keyword evidence="3" id="KW-1185">Reference proteome</keyword>
<gene>
    <name evidence="2" type="ORF">CSOJ01_11949</name>
</gene>
<evidence type="ECO:0000256" key="1">
    <source>
        <dbReference type="SAM" id="SignalP"/>
    </source>
</evidence>
<dbReference type="AlphaFoldDB" id="A0A8H6IW24"/>
<feature type="signal peptide" evidence="1">
    <location>
        <begin position="1"/>
        <end position="21"/>
    </location>
</feature>
<keyword evidence="1" id="KW-0732">Signal</keyword>
<name>A0A8H6IW24_9PEZI</name>
<comment type="caution">
    <text evidence="2">The sequence shown here is derived from an EMBL/GenBank/DDBJ whole genome shotgun (WGS) entry which is preliminary data.</text>
</comment>
<feature type="chain" id="PRO_5033990288" evidence="1">
    <location>
        <begin position="22"/>
        <end position="85"/>
    </location>
</feature>
<organism evidence="2 3">
    <name type="scientific">Colletotrichum sojae</name>
    <dbReference type="NCBI Taxonomy" id="2175907"/>
    <lineage>
        <taxon>Eukaryota</taxon>
        <taxon>Fungi</taxon>
        <taxon>Dikarya</taxon>
        <taxon>Ascomycota</taxon>
        <taxon>Pezizomycotina</taxon>
        <taxon>Sordariomycetes</taxon>
        <taxon>Hypocreomycetidae</taxon>
        <taxon>Glomerellales</taxon>
        <taxon>Glomerellaceae</taxon>
        <taxon>Colletotrichum</taxon>
        <taxon>Colletotrichum orchidearum species complex</taxon>
    </lineage>
</organism>
<reference evidence="2 3" key="1">
    <citation type="journal article" date="2020" name="Phytopathology">
        <title>Genome Sequence Resources of Colletotrichum truncatum, C. plurivorum, C. musicola, and C. sojae: Four Species Pathogenic to Soybean (Glycine max).</title>
        <authorList>
            <person name="Rogerio F."/>
            <person name="Boufleur T.R."/>
            <person name="Ciampi-Guillardi M."/>
            <person name="Sukno S.A."/>
            <person name="Thon M.R."/>
            <person name="Massola Junior N.S."/>
            <person name="Baroncelli R."/>
        </authorList>
    </citation>
    <scope>NUCLEOTIDE SEQUENCE [LARGE SCALE GENOMIC DNA]</scope>
    <source>
        <strain evidence="2 3">LFN0009</strain>
    </source>
</reference>
<evidence type="ECO:0000313" key="3">
    <source>
        <dbReference type="Proteomes" id="UP000652219"/>
    </source>
</evidence>
<dbReference type="Proteomes" id="UP000652219">
    <property type="component" value="Unassembled WGS sequence"/>
</dbReference>
<dbReference type="EMBL" id="WIGN01000292">
    <property type="protein sequence ID" value="KAF6801174.1"/>
    <property type="molecule type" value="Genomic_DNA"/>
</dbReference>
<proteinExistence type="predicted"/>
<sequence>MQFSTVFAVLASIATVHAAAAAEPHVREVASLMARQRDCASIGAKVLLAPSAASAPVEISPAAAAALALKRGDATSSERLQTRAT</sequence>
<protein>
    <submittedName>
        <fullName evidence="2">Uncharacterized protein</fullName>
    </submittedName>
</protein>
<evidence type="ECO:0000313" key="2">
    <source>
        <dbReference type="EMBL" id="KAF6801174.1"/>
    </source>
</evidence>